<dbReference type="Pfam" id="PF04043">
    <property type="entry name" value="PMEI"/>
    <property type="match status" value="1"/>
</dbReference>
<evidence type="ECO:0000256" key="2">
    <source>
        <dbReference type="ARBA" id="ARBA00023157"/>
    </source>
</evidence>
<feature type="domain" description="Pectinesterase inhibitor" evidence="5">
    <location>
        <begin position="20"/>
        <end position="171"/>
    </location>
</feature>
<dbReference type="AlphaFoldDB" id="A0ABD3EDS4"/>
<dbReference type="NCBIfam" id="TIGR01614">
    <property type="entry name" value="PME_inhib"/>
    <property type="match status" value="1"/>
</dbReference>
<comment type="caution">
    <text evidence="6">The sequence shown here is derived from an EMBL/GenBank/DDBJ whole genome shotgun (WGS) entry which is preliminary data.</text>
</comment>
<accession>A0ABD3EDS4</accession>
<comment type="similarity">
    <text evidence="3">Belongs to the PMEI family.</text>
</comment>
<name>A0ABD3EDS4_9LAMI</name>
<dbReference type="SUPFAM" id="SSF101148">
    <property type="entry name" value="Plant invertase/pectin methylesterase inhibitor"/>
    <property type="match status" value="1"/>
</dbReference>
<evidence type="ECO:0000259" key="5">
    <source>
        <dbReference type="SMART" id="SM00856"/>
    </source>
</evidence>
<dbReference type="Gene3D" id="1.20.140.40">
    <property type="entry name" value="Invertase/pectin methylesterase inhibitor family protein"/>
    <property type="match status" value="1"/>
</dbReference>
<evidence type="ECO:0000313" key="6">
    <source>
        <dbReference type="EMBL" id="KAL3651169.1"/>
    </source>
</evidence>
<reference evidence="7" key="1">
    <citation type="journal article" date="2024" name="IScience">
        <title>Strigolactones Initiate the Formation of Haustorium-like Structures in Castilleja.</title>
        <authorList>
            <person name="Buerger M."/>
            <person name="Peterson D."/>
            <person name="Chory J."/>
        </authorList>
    </citation>
    <scope>NUCLEOTIDE SEQUENCE [LARGE SCALE GENOMIC DNA]</scope>
</reference>
<dbReference type="SMART" id="SM00856">
    <property type="entry name" value="PMEI"/>
    <property type="match status" value="1"/>
</dbReference>
<dbReference type="EMBL" id="JAVIJP010000007">
    <property type="protein sequence ID" value="KAL3651169.1"/>
    <property type="molecule type" value="Genomic_DNA"/>
</dbReference>
<dbReference type="InterPro" id="IPR034088">
    <property type="entry name" value="Pla_a_1-like"/>
</dbReference>
<evidence type="ECO:0000256" key="4">
    <source>
        <dbReference type="SAM" id="SignalP"/>
    </source>
</evidence>
<keyword evidence="7" id="KW-1185">Reference proteome</keyword>
<sequence>MKQFPLFFLSMILMMIQASSSQTLIKSTCKTSVTNNPSINHNFCTTSLQAAPASRCATLAGLGSISIRLVRYNITDTRCHVKQLLKNTTLAPYVKRCLNDCFELYSDAIVSVKQAMRHYNDKRFDEANVQISSVMDASTTCEGGFEEGRVVSPLSKRNNDTSQLSAIALSVMRIIRAGSKSSIS</sequence>
<dbReference type="FunFam" id="1.20.140.40:FF:000002">
    <property type="entry name" value="Putative invertase inhibitor"/>
    <property type="match status" value="1"/>
</dbReference>
<evidence type="ECO:0000313" key="7">
    <source>
        <dbReference type="Proteomes" id="UP001632038"/>
    </source>
</evidence>
<dbReference type="PANTHER" id="PTHR35357">
    <property type="entry name" value="OS02G0537100 PROTEIN"/>
    <property type="match status" value="1"/>
</dbReference>
<protein>
    <recommendedName>
        <fullName evidence="5">Pectinesterase inhibitor domain-containing protein</fullName>
    </recommendedName>
</protein>
<feature type="signal peptide" evidence="4">
    <location>
        <begin position="1"/>
        <end position="21"/>
    </location>
</feature>
<dbReference type="Proteomes" id="UP001632038">
    <property type="component" value="Unassembled WGS sequence"/>
</dbReference>
<dbReference type="InterPro" id="IPR035513">
    <property type="entry name" value="Invertase/methylesterase_inhib"/>
</dbReference>
<gene>
    <name evidence="6" type="ORF">CASFOL_007572</name>
</gene>
<proteinExistence type="inferred from homology"/>
<dbReference type="InterPro" id="IPR006501">
    <property type="entry name" value="Pectinesterase_inhib_dom"/>
</dbReference>
<evidence type="ECO:0000256" key="3">
    <source>
        <dbReference type="ARBA" id="ARBA00038471"/>
    </source>
</evidence>
<organism evidence="6 7">
    <name type="scientific">Castilleja foliolosa</name>
    <dbReference type="NCBI Taxonomy" id="1961234"/>
    <lineage>
        <taxon>Eukaryota</taxon>
        <taxon>Viridiplantae</taxon>
        <taxon>Streptophyta</taxon>
        <taxon>Embryophyta</taxon>
        <taxon>Tracheophyta</taxon>
        <taxon>Spermatophyta</taxon>
        <taxon>Magnoliopsida</taxon>
        <taxon>eudicotyledons</taxon>
        <taxon>Gunneridae</taxon>
        <taxon>Pentapetalae</taxon>
        <taxon>asterids</taxon>
        <taxon>lamiids</taxon>
        <taxon>Lamiales</taxon>
        <taxon>Orobanchaceae</taxon>
        <taxon>Pedicularideae</taxon>
        <taxon>Castillejinae</taxon>
        <taxon>Castilleja</taxon>
    </lineage>
</organism>
<dbReference type="PANTHER" id="PTHR35357:SF17">
    <property type="entry name" value="PECTINESTERASE INHIBITOR 12"/>
    <property type="match status" value="1"/>
</dbReference>
<feature type="chain" id="PRO_5044882836" description="Pectinesterase inhibitor domain-containing protein" evidence="4">
    <location>
        <begin position="22"/>
        <end position="184"/>
    </location>
</feature>
<dbReference type="GO" id="GO:0005576">
    <property type="term" value="C:extracellular region"/>
    <property type="evidence" value="ECO:0007669"/>
    <property type="project" value="UniProtKB-ARBA"/>
</dbReference>
<keyword evidence="2" id="KW-1015">Disulfide bond</keyword>
<keyword evidence="1 4" id="KW-0732">Signal</keyword>
<dbReference type="CDD" id="cd15795">
    <property type="entry name" value="PMEI-Pla_a_1_like"/>
    <property type="match status" value="1"/>
</dbReference>
<evidence type="ECO:0000256" key="1">
    <source>
        <dbReference type="ARBA" id="ARBA00022729"/>
    </source>
</evidence>